<dbReference type="GO" id="GO:0060285">
    <property type="term" value="P:cilium-dependent cell motility"/>
    <property type="evidence" value="ECO:0007669"/>
    <property type="project" value="TreeGrafter"/>
</dbReference>
<comment type="function">
    <text evidence="4">Required for assembly of dynein regulatory complex (DRC) and inner dynein arm (IDA) complexes, which are responsible for ciliary beat regulation, thereby playing a central role in motility in cilia and flagella. Probably acts together with CCDC40 to form a molecular ruler that determines the 96 nanometer (nm) repeat length and arrangements of components in cilia and flagella. Not required for outer dynein arm complexes assembly.</text>
</comment>
<reference evidence="6 7" key="1">
    <citation type="submission" date="2021-04" db="EMBL/GenBank/DDBJ databases">
        <authorList>
            <person name="De Guttry C."/>
            <person name="Zahm M."/>
            <person name="Klopp C."/>
            <person name="Cabau C."/>
            <person name="Louis A."/>
            <person name="Berthelot C."/>
            <person name="Parey E."/>
            <person name="Roest Crollius H."/>
            <person name="Montfort J."/>
            <person name="Robinson-Rechavi M."/>
            <person name="Bucao C."/>
            <person name="Bouchez O."/>
            <person name="Gislard M."/>
            <person name="Lluch J."/>
            <person name="Milhes M."/>
            <person name="Lampietro C."/>
            <person name="Lopez Roques C."/>
            <person name="Donnadieu C."/>
            <person name="Braasch I."/>
            <person name="Desvignes T."/>
            <person name="Postlethwait J."/>
            <person name="Bobe J."/>
            <person name="Wedekind C."/>
            <person name="Guiguen Y."/>
        </authorList>
    </citation>
    <scope>NUCLEOTIDE SEQUENCE [LARGE SCALE GENOMIC DNA]</scope>
    <source>
        <strain evidence="6">Cs_M1</strain>
        <tissue evidence="6">Blood</tissue>
    </source>
</reference>
<name>A0AAN8LQL9_9TELE</name>
<dbReference type="GO" id="GO:0036159">
    <property type="term" value="P:inner dynein arm assembly"/>
    <property type="evidence" value="ECO:0007669"/>
    <property type="project" value="InterPro"/>
</dbReference>
<dbReference type="PANTHER" id="PTHR18962:SF0">
    <property type="entry name" value="COILED-COIL DOMAIN-CONTAINING PROTEIN 39"/>
    <property type="match status" value="1"/>
</dbReference>
<keyword evidence="7" id="KW-1185">Reference proteome</keyword>
<evidence type="ECO:0000313" key="6">
    <source>
        <dbReference type="EMBL" id="KAK6310390.1"/>
    </source>
</evidence>
<sequence length="171" mass="19991">MLGRSYLTIRLCAKPGRRRLESEMHFMALADREVDRLHQEIAQLDNKLGALTEKKNARENNTQKLEELKSQQTLDAWLEESAHKDEDIMAIIKYAQQDESKIQIGLDETAKNFRQAHLERQKLIRQWENTIEQMKKRDLEMQQCSMLESLRGTVDRATTDVESMKSQLASM</sequence>
<feature type="coiled-coil region" evidence="5">
    <location>
        <begin position="27"/>
        <end position="74"/>
    </location>
</feature>
<accession>A0AAN8LQL9</accession>
<dbReference type="EMBL" id="JAGTTL010000016">
    <property type="protein sequence ID" value="KAK6310390.1"/>
    <property type="molecule type" value="Genomic_DNA"/>
</dbReference>
<evidence type="ECO:0000256" key="5">
    <source>
        <dbReference type="SAM" id="Coils"/>
    </source>
</evidence>
<organism evidence="6 7">
    <name type="scientific">Coregonus suidteri</name>
    <dbReference type="NCBI Taxonomy" id="861788"/>
    <lineage>
        <taxon>Eukaryota</taxon>
        <taxon>Metazoa</taxon>
        <taxon>Chordata</taxon>
        <taxon>Craniata</taxon>
        <taxon>Vertebrata</taxon>
        <taxon>Euteleostomi</taxon>
        <taxon>Actinopterygii</taxon>
        <taxon>Neopterygii</taxon>
        <taxon>Teleostei</taxon>
        <taxon>Protacanthopterygii</taxon>
        <taxon>Salmoniformes</taxon>
        <taxon>Salmonidae</taxon>
        <taxon>Coregoninae</taxon>
        <taxon>Coregonus</taxon>
    </lineage>
</organism>
<dbReference type="GO" id="GO:0005576">
    <property type="term" value="C:extracellular region"/>
    <property type="evidence" value="ECO:0007669"/>
    <property type="project" value="GOC"/>
</dbReference>
<dbReference type="InterPro" id="IPR033290">
    <property type="entry name" value="CCDC39"/>
</dbReference>
<evidence type="ECO:0000313" key="7">
    <source>
        <dbReference type="Proteomes" id="UP001356427"/>
    </source>
</evidence>
<comment type="similarity">
    <text evidence="1">Belongs to the CCDC39 family.</text>
</comment>
<evidence type="ECO:0000256" key="1">
    <source>
        <dbReference type="ARBA" id="ARBA00005805"/>
    </source>
</evidence>
<dbReference type="PANTHER" id="PTHR18962">
    <property type="entry name" value="COILED-COIL DOMAIN-CONTAINING PROTEIN 39"/>
    <property type="match status" value="1"/>
</dbReference>
<evidence type="ECO:0000256" key="4">
    <source>
        <dbReference type="ARBA" id="ARBA00045182"/>
    </source>
</evidence>
<dbReference type="Proteomes" id="UP001356427">
    <property type="component" value="Unassembled WGS sequence"/>
</dbReference>
<comment type="caution">
    <text evidence="6">The sequence shown here is derived from an EMBL/GenBank/DDBJ whole genome shotgun (WGS) entry which is preliminary data.</text>
</comment>
<gene>
    <name evidence="6" type="ORF">J4Q44_G00184450</name>
</gene>
<evidence type="ECO:0000256" key="2">
    <source>
        <dbReference type="ARBA" id="ARBA00016725"/>
    </source>
</evidence>
<dbReference type="GO" id="GO:0005930">
    <property type="term" value="C:axoneme"/>
    <property type="evidence" value="ECO:0007669"/>
    <property type="project" value="InterPro"/>
</dbReference>
<keyword evidence="3 5" id="KW-0175">Coiled coil</keyword>
<dbReference type="GO" id="GO:0060287">
    <property type="term" value="P:epithelial cilium movement involved in determination of left/right asymmetry"/>
    <property type="evidence" value="ECO:0007669"/>
    <property type="project" value="TreeGrafter"/>
</dbReference>
<proteinExistence type="inferred from homology"/>
<dbReference type="AlphaFoldDB" id="A0AAN8LQL9"/>
<evidence type="ECO:0000256" key="3">
    <source>
        <dbReference type="ARBA" id="ARBA00023054"/>
    </source>
</evidence>
<protein>
    <recommendedName>
        <fullName evidence="2">Coiled-coil domain-containing protein 39</fullName>
    </recommendedName>
</protein>